<comment type="catalytic activity">
    <reaction evidence="10 11">
        <text>L-glutamyl-tRNA(Gln) + L-glutamine + ATP + H2O = L-glutaminyl-tRNA(Gln) + L-glutamate + ADP + phosphate + H(+)</text>
        <dbReference type="Rhea" id="RHEA:17521"/>
        <dbReference type="Rhea" id="RHEA-COMP:9681"/>
        <dbReference type="Rhea" id="RHEA-COMP:9684"/>
        <dbReference type="ChEBI" id="CHEBI:15377"/>
        <dbReference type="ChEBI" id="CHEBI:15378"/>
        <dbReference type="ChEBI" id="CHEBI:29985"/>
        <dbReference type="ChEBI" id="CHEBI:30616"/>
        <dbReference type="ChEBI" id="CHEBI:43474"/>
        <dbReference type="ChEBI" id="CHEBI:58359"/>
        <dbReference type="ChEBI" id="CHEBI:78520"/>
        <dbReference type="ChEBI" id="CHEBI:78521"/>
        <dbReference type="ChEBI" id="CHEBI:456216"/>
    </reaction>
</comment>
<keyword evidence="5 11" id="KW-0547">Nucleotide-binding</keyword>
<dbReference type="Gene3D" id="1.10.10.410">
    <property type="match status" value="1"/>
</dbReference>
<dbReference type="HAMAP" id="MF_00121">
    <property type="entry name" value="GatB"/>
    <property type="match status" value="1"/>
</dbReference>
<dbReference type="Proteomes" id="UP000199437">
    <property type="component" value="Unassembled WGS sequence"/>
</dbReference>
<organism evidence="14 15">
    <name type="scientific">Roseivirga pacifica</name>
    <dbReference type="NCBI Taxonomy" id="1267423"/>
    <lineage>
        <taxon>Bacteria</taxon>
        <taxon>Pseudomonadati</taxon>
        <taxon>Bacteroidota</taxon>
        <taxon>Cytophagia</taxon>
        <taxon>Cytophagales</taxon>
        <taxon>Roseivirgaceae</taxon>
        <taxon>Roseivirga</taxon>
    </lineage>
</organism>
<feature type="domain" description="Asn/Gln amidotransferase" evidence="13">
    <location>
        <begin position="339"/>
        <end position="487"/>
    </location>
</feature>
<comment type="catalytic activity">
    <reaction evidence="9 11">
        <text>L-aspartyl-tRNA(Asn) + L-glutamine + ATP + H2O = L-asparaginyl-tRNA(Asn) + L-glutamate + ADP + phosphate + 2 H(+)</text>
        <dbReference type="Rhea" id="RHEA:14513"/>
        <dbReference type="Rhea" id="RHEA-COMP:9674"/>
        <dbReference type="Rhea" id="RHEA-COMP:9677"/>
        <dbReference type="ChEBI" id="CHEBI:15377"/>
        <dbReference type="ChEBI" id="CHEBI:15378"/>
        <dbReference type="ChEBI" id="CHEBI:29985"/>
        <dbReference type="ChEBI" id="CHEBI:30616"/>
        <dbReference type="ChEBI" id="CHEBI:43474"/>
        <dbReference type="ChEBI" id="CHEBI:58359"/>
        <dbReference type="ChEBI" id="CHEBI:78515"/>
        <dbReference type="ChEBI" id="CHEBI:78516"/>
        <dbReference type="ChEBI" id="CHEBI:456216"/>
    </reaction>
</comment>
<dbReference type="InterPro" id="IPR023168">
    <property type="entry name" value="GatB_Yqey_C_2"/>
</dbReference>
<dbReference type="NCBIfam" id="NF004014">
    <property type="entry name" value="PRK05477.1-4"/>
    <property type="match status" value="1"/>
</dbReference>
<dbReference type="Pfam" id="PF02637">
    <property type="entry name" value="GatB_Yqey"/>
    <property type="match status" value="1"/>
</dbReference>
<evidence type="ECO:0000256" key="8">
    <source>
        <dbReference type="ARBA" id="ARBA00024799"/>
    </source>
</evidence>
<dbReference type="SMART" id="SM00845">
    <property type="entry name" value="GatB_Yqey"/>
    <property type="match status" value="1"/>
</dbReference>
<dbReference type="AlphaFoldDB" id="A0A1I0QP89"/>
<keyword evidence="6 11" id="KW-0067">ATP-binding</keyword>
<dbReference type="GO" id="GO:0050567">
    <property type="term" value="F:glutaminyl-tRNA synthase (glutamine-hydrolyzing) activity"/>
    <property type="evidence" value="ECO:0007669"/>
    <property type="project" value="UniProtKB-UniRule"/>
</dbReference>
<keyword evidence="4 11" id="KW-0436">Ligase</keyword>
<accession>A0A1I0QP89</accession>
<keyword evidence="14" id="KW-0808">Transferase</keyword>
<evidence type="ECO:0000256" key="11">
    <source>
        <dbReference type="HAMAP-Rule" id="MF_00121"/>
    </source>
</evidence>
<dbReference type="GO" id="GO:0006412">
    <property type="term" value="P:translation"/>
    <property type="evidence" value="ECO:0007669"/>
    <property type="project" value="UniProtKB-UniRule"/>
</dbReference>
<sequence>MPLLSKILKQLNSAGYEATIGLEVHVQLNTATKIFSSDANGSDAEPNRNVSVISLGHPGTLPVLNESAVEKAVMMGLACGCEITRNGHFARKSYFYPDLPKGYQTTQDKTPICVGGKVAAYGENLIQDAVELHHIHLEEDAGKSVHDDGPDTLIDLNRAGSPLIEIVTEPSIKSAEVAAAFLQEVRRMVRYLEISEANMEKGELRCDANISIKKIEDTALGNKVEIKNMNSFAHVRKAINYELERQLEMAEAGEEIAVETRTFDPAQGKTYGMRFKETMNDYRYFPCPDLPPVVITKEYLEATKNDMEVTPAAMRTFFESAKLNLQDVALLTEEKELALYAKSAIEATRNAKAVANWLNGPIRALMNEKGLSINELGVSVAYLAELIQLVEDGKVVYQTAVQQLLPELQSKQEAPAKLAKAMNLMVAEDSSELEAIIDEVLISLPKEVKAFRNGKKKLMGLFMGEVMKKSRGKANPKQVQPLLQQKLNEKK</sequence>
<evidence type="ECO:0000256" key="6">
    <source>
        <dbReference type="ARBA" id="ARBA00022840"/>
    </source>
</evidence>
<reference evidence="15" key="1">
    <citation type="submission" date="2016-10" db="EMBL/GenBank/DDBJ databases">
        <authorList>
            <person name="Varghese N."/>
            <person name="Submissions S."/>
        </authorList>
    </citation>
    <scope>NUCLEOTIDE SEQUENCE [LARGE SCALE GENOMIC DNA]</scope>
    <source>
        <strain evidence="15">CGMCC 1.12402</strain>
    </source>
</reference>
<name>A0A1I0QP89_9BACT</name>
<dbReference type="NCBIfam" id="NF004012">
    <property type="entry name" value="PRK05477.1-2"/>
    <property type="match status" value="1"/>
</dbReference>
<dbReference type="NCBIfam" id="TIGR00133">
    <property type="entry name" value="gatB"/>
    <property type="match status" value="1"/>
</dbReference>
<dbReference type="InterPro" id="IPR006075">
    <property type="entry name" value="Asn/Gln-tRNA_Trfase_suB/E_cat"/>
</dbReference>
<dbReference type="SUPFAM" id="SSF89095">
    <property type="entry name" value="GatB/YqeY motif"/>
    <property type="match status" value="1"/>
</dbReference>
<comment type="subunit">
    <text evidence="2 11">Heterotrimer of A, B and C subunits.</text>
</comment>
<evidence type="ECO:0000256" key="12">
    <source>
        <dbReference type="SAM" id="MobiDB-lite"/>
    </source>
</evidence>
<gene>
    <name evidence="11" type="primary">gatB</name>
    <name evidence="14" type="ORF">SAMN05216290_2525</name>
</gene>
<dbReference type="PANTHER" id="PTHR11659">
    <property type="entry name" value="GLUTAMYL-TRNA GLN AMIDOTRANSFERASE SUBUNIT B MITOCHONDRIAL AND PROKARYOTIC PET112-RELATED"/>
    <property type="match status" value="1"/>
</dbReference>
<evidence type="ECO:0000256" key="10">
    <source>
        <dbReference type="ARBA" id="ARBA00047913"/>
    </source>
</evidence>
<comment type="function">
    <text evidence="8 11">Allows the formation of correctly charged Asn-tRNA(Asn) or Gln-tRNA(Gln) through the transamidation of misacylated Asp-tRNA(Asn) or Glu-tRNA(Gln) in organisms which lack either or both of asparaginyl-tRNA or glutaminyl-tRNA synthetases. The reaction takes place in the presence of glutamine and ATP through an activated phospho-Asp-tRNA(Asn) or phospho-Glu-tRNA(Gln).</text>
</comment>
<feature type="region of interest" description="Disordered" evidence="12">
    <location>
        <begin position="469"/>
        <end position="491"/>
    </location>
</feature>
<protein>
    <recommendedName>
        <fullName evidence="3 11">Aspartyl/glutamyl-tRNA(Asn/Gln) amidotransferase subunit B</fullName>
        <shortName evidence="11">Asp/Glu-ADT subunit B</shortName>
        <ecNumber evidence="11">6.3.5.-</ecNumber>
    </recommendedName>
</protein>
<evidence type="ECO:0000256" key="2">
    <source>
        <dbReference type="ARBA" id="ARBA00011123"/>
    </source>
</evidence>
<evidence type="ECO:0000256" key="4">
    <source>
        <dbReference type="ARBA" id="ARBA00022598"/>
    </source>
</evidence>
<proteinExistence type="inferred from homology"/>
<dbReference type="InterPro" id="IPR017958">
    <property type="entry name" value="Gln-tRNA_amidoTrfase_suB_CS"/>
</dbReference>
<evidence type="ECO:0000313" key="14">
    <source>
        <dbReference type="EMBL" id="SEW29074.1"/>
    </source>
</evidence>
<evidence type="ECO:0000256" key="1">
    <source>
        <dbReference type="ARBA" id="ARBA00005306"/>
    </source>
</evidence>
<dbReference type="FunFam" id="1.10.10.410:FF:000001">
    <property type="entry name" value="Aspartyl/glutamyl-tRNA(Asn/Gln) amidotransferase subunit B"/>
    <property type="match status" value="1"/>
</dbReference>
<evidence type="ECO:0000256" key="9">
    <source>
        <dbReference type="ARBA" id="ARBA00047380"/>
    </source>
</evidence>
<dbReference type="InterPro" id="IPR017959">
    <property type="entry name" value="Asn/Gln-tRNA_amidoTrfase_suB/E"/>
</dbReference>
<dbReference type="InterPro" id="IPR003789">
    <property type="entry name" value="Asn/Gln_tRNA_amidoTrase-B-like"/>
</dbReference>
<keyword evidence="7 11" id="KW-0648">Protein biosynthesis</keyword>
<evidence type="ECO:0000313" key="15">
    <source>
        <dbReference type="Proteomes" id="UP000199437"/>
    </source>
</evidence>
<dbReference type="InterPro" id="IPR018027">
    <property type="entry name" value="Asn/Gln_amidotransferase"/>
</dbReference>
<dbReference type="EC" id="6.3.5.-" evidence="11"/>
<evidence type="ECO:0000259" key="13">
    <source>
        <dbReference type="SMART" id="SM00845"/>
    </source>
</evidence>
<dbReference type="GO" id="GO:0016740">
    <property type="term" value="F:transferase activity"/>
    <property type="evidence" value="ECO:0007669"/>
    <property type="project" value="UniProtKB-KW"/>
</dbReference>
<evidence type="ECO:0000256" key="5">
    <source>
        <dbReference type="ARBA" id="ARBA00022741"/>
    </source>
</evidence>
<dbReference type="Pfam" id="PF02934">
    <property type="entry name" value="GatB_N"/>
    <property type="match status" value="1"/>
</dbReference>
<dbReference type="STRING" id="1267423.SAMN05216290_2525"/>
<evidence type="ECO:0000256" key="3">
    <source>
        <dbReference type="ARBA" id="ARBA00016923"/>
    </source>
</evidence>
<dbReference type="GO" id="GO:0005524">
    <property type="term" value="F:ATP binding"/>
    <property type="evidence" value="ECO:0007669"/>
    <property type="project" value="UniProtKB-KW"/>
</dbReference>
<dbReference type="PROSITE" id="PS01234">
    <property type="entry name" value="GATB"/>
    <property type="match status" value="1"/>
</dbReference>
<comment type="similarity">
    <text evidence="1 11">Belongs to the GatB/GatE family. GatB subfamily.</text>
</comment>
<feature type="compositionally biased region" description="Low complexity" evidence="12">
    <location>
        <begin position="476"/>
        <end position="491"/>
    </location>
</feature>
<dbReference type="InterPro" id="IPR004413">
    <property type="entry name" value="GatB"/>
</dbReference>
<keyword evidence="15" id="KW-1185">Reference proteome</keyword>
<dbReference type="GO" id="GO:0050566">
    <property type="term" value="F:asparaginyl-tRNA synthase (glutamine-hydrolyzing) activity"/>
    <property type="evidence" value="ECO:0007669"/>
    <property type="project" value="RHEA"/>
</dbReference>
<dbReference type="SUPFAM" id="SSF55931">
    <property type="entry name" value="Glutamine synthetase/guanido kinase"/>
    <property type="match status" value="1"/>
</dbReference>
<dbReference type="InterPro" id="IPR014746">
    <property type="entry name" value="Gln_synth/guanido_kin_cat_dom"/>
</dbReference>
<dbReference type="EMBL" id="FOIR01000002">
    <property type="protein sequence ID" value="SEW29074.1"/>
    <property type="molecule type" value="Genomic_DNA"/>
</dbReference>
<evidence type="ECO:0000256" key="7">
    <source>
        <dbReference type="ARBA" id="ARBA00022917"/>
    </source>
</evidence>